<dbReference type="Proteomes" id="UP001607302">
    <property type="component" value="Unassembled WGS sequence"/>
</dbReference>
<sequence length="68" mass="7834">MNLVTTTISGIMCIDPQKYRKTKSSNINDILKPIRSQLDLFNQKKEVSNFKKITDMFHFIQAVGLVEC</sequence>
<name>A0ABD2AV14_VESSQ</name>
<evidence type="ECO:0000313" key="1">
    <source>
        <dbReference type="EMBL" id="KAL2724221.1"/>
    </source>
</evidence>
<protein>
    <submittedName>
        <fullName evidence="1">Uncharacterized protein</fullName>
    </submittedName>
</protein>
<keyword evidence="2" id="KW-1185">Reference proteome</keyword>
<evidence type="ECO:0000313" key="2">
    <source>
        <dbReference type="Proteomes" id="UP001607302"/>
    </source>
</evidence>
<reference evidence="1 2" key="1">
    <citation type="journal article" date="2024" name="Ann. Entomol. Soc. Am.">
        <title>Genomic analyses of the southern and eastern yellowjacket wasps (Hymenoptera: Vespidae) reveal evolutionary signatures of social life.</title>
        <authorList>
            <person name="Catto M.A."/>
            <person name="Caine P.B."/>
            <person name="Orr S.E."/>
            <person name="Hunt B.G."/>
            <person name="Goodisman M.A.D."/>
        </authorList>
    </citation>
    <scope>NUCLEOTIDE SEQUENCE [LARGE SCALE GENOMIC DNA]</scope>
    <source>
        <strain evidence="1">233</strain>
        <tissue evidence="1">Head and thorax</tissue>
    </source>
</reference>
<proteinExistence type="predicted"/>
<dbReference type="AlphaFoldDB" id="A0ABD2AV14"/>
<comment type="caution">
    <text evidence="1">The sequence shown here is derived from an EMBL/GenBank/DDBJ whole genome shotgun (WGS) entry which is preliminary data.</text>
</comment>
<organism evidence="1 2">
    <name type="scientific">Vespula squamosa</name>
    <name type="common">Southern yellow jacket</name>
    <name type="synonym">Wasp</name>
    <dbReference type="NCBI Taxonomy" id="30214"/>
    <lineage>
        <taxon>Eukaryota</taxon>
        <taxon>Metazoa</taxon>
        <taxon>Ecdysozoa</taxon>
        <taxon>Arthropoda</taxon>
        <taxon>Hexapoda</taxon>
        <taxon>Insecta</taxon>
        <taxon>Pterygota</taxon>
        <taxon>Neoptera</taxon>
        <taxon>Endopterygota</taxon>
        <taxon>Hymenoptera</taxon>
        <taxon>Apocrita</taxon>
        <taxon>Aculeata</taxon>
        <taxon>Vespoidea</taxon>
        <taxon>Vespidae</taxon>
        <taxon>Vespinae</taxon>
        <taxon>Vespula</taxon>
    </lineage>
</organism>
<dbReference type="EMBL" id="JAUDFV010000139">
    <property type="protein sequence ID" value="KAL2724221.1"/>
    <property type="molecule type" value="Genomic_DNA"/>
</dbReference>
<accession>A0ABD2AV14</accession>
<gene>
    <name evidence="1" type="ORF">V1478_008734</name>
</gene>